<dbReference type="AlphaFoldDB" id="A0A5A9GUL4"/>
<feature type="signal peptide" evidence="1">
    <location>
        <begin position="1"/>
        <end position="41"/>
    </location>
</feature>
<dbReference type="PANTHER" id="PTHR37957:SF1">
    <property type="entry name" value="PHYTASE-LIKE DOMAIN-CONTAINING PROTEIN"/>
    <property type="match status" value="1"/>
</dbReference>
<evidence type="ECO:0000313" key="3">
    <source>
        <dbReference type="EMBL" id="KAA0598090.1"/>
    </source>
</evidence>
<dbReference type="EMBL" id="VTTN01000001">
    <property type="protein sequence ID" value="KAA0598090.1"/>
    <property type="molecule type" value="Genomic_DNA"/>
</dbReference>
<reference evidence="3 4" key="1">
    <citation type="submission" date="2019-08" db="EMBL/GenBank/DDBJ databases">
        <authorList>
            <person name="Grouzdev D."/>
            <person name="Tikhonova E."/>
            <person name="Kravchenko I."/>
        </authorList>
    </citation>
    <scope>NUCLEOTIDE SEQUENCE [LARGE SCALE GENOMIC DNA]</scope>
    <source>
        <strain evidence="3 4">59b</strain>
    </source>
</reference>
<dbReference type="OrthoDB" id="9795869at2"/>
<gene>
    <name evidence="3" type="ORF">FZ942_03060</name>
</gene>
<evidence type="ECO:0000313" key="4">
    <source>
        <dbReference type="Proteomes" id="UP000324927"/>
    </source>
</evidence>
<evidence type="ECO:0000259" key="2">
    <source>
        <dbReference type="Pfam" id="PF13449"/>
    </source>
</evidence>
<keyword evidence="4" id="KW-1185">Reference proteome</keyword>
<dbReference type="InterPro" id="IPR027372">
    <property type="entry name" value="Phytase-like_dom"/>
</dbReference>
<sequence>MPSARLLSWHLKSRRLPSGRSALLATAALLSASLTIGAAHAQDQQAKRYPATLAGHAVLPANTLVQAPAEAGPLFATAGKFTNADRKRVDAVGTIRATSFVADPKAPRETEIMLPVAGQAVQGFSAVVPQPNGEFLALTDNGFGSKVNSVDALLMVHRVKPDWQSGAMQRLETIFLRDPDRKIPFAIVNENTTSRYLTGADFDPESLVIQPDRLFIGDEFGPYILELSRDGVVIAVHETVIDGKPARSPDHYRNNGLPAVPGAVSFEVRRSRGFEPMGVSPDGKTLYPSLEGPLWNAAANAFENKDGRVYTRILEFDVANRTYTGKSWKYRLEDNANVVADMAMIDAGSALVIERDDTTEGAKTQACQGEAKLDCFNAPAAFKRIYKIDIAGADAEGFVRKVGYIDLTDIADPDHKARAGQAPEGRFVMPHLGPEGVNIVDADHIVVVNDNNLPYSTGRTIGKADGDEMALLSVGELLHAR</sequence>
<dbReference type="Pfam" id="PF13449">
    <property type="entry name" value="Phytase-like"/>
    <property type="match status" value="1"/>
</dbReference>
<comment type="caution">
    <text evidence="3">The sequence shown here is derived from an EMBL/GenBank/DDBJ whole genome shotgun (WGS) entry which is preliminary data.</text>
</comment>
<dbReference type="RefSeq" id="WP_149229696.1">
    <property type="nucleotide sequence ID" value="NZ_JALJXJ010000014.1"/>
</dbReference>
<evidence type="ECO:0000256" key="1">
    <source>
        <dbReference type="SAM" id="SignalP"/>
    </source>
</evidence>
<dbReference type="PANTHER" id="PTHR37957">
    <property type="entry name" value="BLR7070 PROTEIN"/>
    <property type="match status" value="1"/>
</dbReference>
<organism evidence="3 4">
    <name type="scientific">Azospirillum lipoferum</name>
    <dbReference type="NCBI Taxonomy" id="193"/>
    <lineage>
        <taxon>Bacteria</taxon>
        <taxon>Pseudomonadati</taxon>
        <taxon>Pseudomonadota</taxon>
        <taxon>Alphaproteobacteria</taxon>
        <taxon>Rhodospirillales</taxon>
        <taxon>Azospirillaceae</taxon>
        <taxon>Azospirillum</taxon>
    </lineage>
</organism>
<feature type="chain" id="PRO_5022659030" evidence="1">
    <location>
        <begin position="42"/>
        <end position="481"/>
    </location>
</feature>
<accession>A0A5A9GUL4</accession>
<name>A0A5A9GUL4_AZOLI</name>
<keyword evidence="1" id="KW-0732">Signal</keyword>
<proteinExistence type="predicted"/>
<protein>
    <submittedName>
        <fullName evidence="3">Esterase-like activity of phytase family protein</fullName>
    </submittedName>
</protein>
<dbReference type="Proteomes" id="UP000324927">
    <property type="component" value="Unassembled WGS sequence"/>
</dbReference>
<feature type="domain" description="Phytase-like" evidence="2">
    <location>
        <begin position="119"/>
        <end position="452"/>
    </location>
</feature>